<dbReference type="SUPFAM" id="SSF47413">
    <property type="entry name" value="lambda repressor-like DNA-binding domains"/>
    <property type="match status" value="1"/>
</dbReference>
<dbReference type="EMBL" id="SMBP01000009">
    <property type="protein sequence ID" value="TCU59987.1"/>
    <property type="molecule type" value="Genomic_DNA"/>
</dbReference>
<gene>
    <name evidence="1" type="ORF">EDD61_10924</name>
</gene>
<dbReference type="Proteomes" id="UP000295773">
    <property type="component" value="Unassembled WGS sequence"/>
</dbReference>
<sequence length="65" mass="7267">MTTYNQVIDIIIQKKDKNDISTRTLSKMVGCSYVTMCNYLSGRSYMPADILLASLISVGCKLEVK</sequence>
<reference evidence="1 2" key="1">
    <citation type="submission" date="2019-03" db="EMBL/GenBank/DDBJ databases">
        <title>Genomic Encyclopedia of Type Strains, Phase IV (KMG-IV): sequencing the most valuable type-strain genomes for metagenomic binning, comparative biology and taxonomic classification.</title>
        <authorList>
            <person name="Goeker M."/>
        </authorList>
    </citation>
    <scope>NUCLEOTIDE SEQUENCE [LARGE SCALE GENOMIC DNA]</scope>
    <source>
        <strain evidence="1 2">DSM 29481</strain>
    </source>
</reference>
<name>A0A4R3TFT3_9FIRM</name>
<comment type="caution">
    <text evidence="1">The sequence shown here is derived from an EMBL/GenBank/DDBJ whole genome shotgun (WGS) entry which is preliminary data.</text>
</comment>
<keyword evidence="2" id="KW-1185">Reference proteome</keyword>
<dbReference type="InterPro" id="IPR010982">
    <property type="entry name" value="Lambda_DNA-bd_dom_sf"/>
</dbReference>
<protein>
    <recommendedName>
        <fullName evidence="3">Helix-turn-helix protein</fullName>
    </recommendedName>
</protein>
<evidence type="ECO:0000313" key="1">
    <source>
        <dbReference type="EMBL" id="TCU59987.1"/>
    </source>
</evidence>
<proteinExistence type="predicted"/>
<organism evidence="1 2">
    <name type="scientific">Longicatena caecimuris</name>
    <dbReference type="NCBI Taxonomy" id="1796635"/>
    <lineage>
        <taxon>Bacteria</taxon>
        <taxon>Bacillati</taxon>
        <taxon>Bacillota</taxon>
        <taxon>Erysipelotrichia</taxon>
        <taxon>Erysipelotrichales</taxon>
        <taxon>Erysipelotrichaceae</taxon>
        <taxon>Longicatena</taxon>
    </lineage>
</organism>
<dbReference type="GO" id="GO:0003677">
    <property type="term" value="F:DNA binding"/>
    <property type="evidence" value="ECO:0007669"/>
    <property type="project" value="InterPro"/>
</dbReference>
<evidence type="ECO:0000313" key="2">
    <source>
        <dbReference type="Proteomes" id="UP000295773"/>
    </source>
</evidence>
<accession>A0A4R3TFT3</accession>
<evidence type="ECO:0008006" key="3">
    <source>
        <dbReference type="Google" id="ProtNLM"/>
    </source>
</evidence>
<dbReference type="AlphaFoldDB" id="A0A4R3TFT3"/>